<sequence length="54" mass="6237">MEEWNVSQWIKLTVAERKPSFSAGVWQQGFESQSRYIALRIRAGENTPVIRDAV</sequence>
<proteinExistence type="predicted"/>
<dbReference type="AlphaFoldDB" id="A0A7X3MFB0"/>
<organism evidence="1 2">
    <name type="scientific">Sporofaciens musculi</name>
    <dbReference type="NCBI Taxonomy" id="2681861"/>
    <lineage>
        <taxon>Bacteria</taxon>
        <taxon>Bacillati</taxon>
        <taxon>Bacillota</taxon>
        <taxon>Clostridia</taxon>
        <taxon>Lachnospirales</taxon>
        <taxon>Lachnospiraceae</taxon>
        <taxon>Sporofaciens</taxon>
    </lineage>
</organism>
<reference evidence="1 2" key="1">
    <citation type="submission" date="2019-12" db="EMBL/GenBank/DDBJ databases">
        <title>Sporaefaciens musculi gen. nov., sp. nov., a novel bacterium isolated from the caecum of an obese mouse.</title>
        <authorList>
            <person name="Rasmussen T.S."/>
            <person name="Streidl T."/>
            <person name="Hitch T.C.A."/>
            <person name="Wortmann E."/>
            <person name="Deptula P."/>
            <person name="Hansen M."/>
            <person name="Nielsen D.S."/>
            <person name="Clavel T."/>
            <person name="Vogensen F.K."/>
        </authorList>
    </citation>
    <scope>NUCLEOTIDE SEQUENCE [LARGE SCALE GENOMIC DNA]</scope>
    <source>
        <strain evidence="1 2">WCA-9-b2</strain>
    </source>
</reference>
<accession>A0A7X3MFB0</accession>
<keyword evidence="2" id="KW-1185">Reference proteome</keyword>
<dbReference type="EMBL" id="WUQX01000001">
    <property type="protein sequence ID" value="MXP75321.1"/>
    <property type="molecule type" value="Genomic_DNA"/>
</dbReference>
<name>A0A7X3MFB0_9FIRM</name>
<protein>
    <submittedName>
        <fullName evidence="1">Uncharacterized protein</fullName>
    </submittedName>
</protein>
<evidence type="ECO:0000313" key="2">
    <source>
        <dbReference type="Proteomes" id="UP000460412"/>
    </source>
</evidence>
<dbReference type="RefSeq" id="WP_159750613.1">
    <property type="nucleotide sequence ID" value="NZ_WUQX01000001.1"/>
</dbReference>
<dbReference type="Proteomes" id="UP000460412">
    <property type="component" value="Unassembled WGS sequence"/>
</dbReference>
<evidence type="ECO:0000313" key="1">
    <source>
        <dbReference type="EMBL" id="MXP75321.1"/>
    </source>
</evidence>
<comment type="caution">
    <text evidence="1">The sequence shown here is derived from an EMBL/GenBank/DDBJ whole genome shotgun (WGS) entry which is preliminary data.</text>
</comment>
<gene>
    <name evidence="1" type="ORF">GN277_07975</name>
</gene>